<dbReference type="Pfam" id="PF23588">
    <property type="entry name" value="HTH_CHD1_Hrp3"/>
    <property type="match status" value="1"/>
</dbReference>
<feature type="region of interest" description="Disordered" evidence="5">
    <location>
        <begin position="506"/>
        <end position="572"/>
    </location>
</feature>
<dbReference type="GO" id="GO:0005634">
    <property type="term" value="C:nucleus"/>
    <property type="evidence" value="ECO:0007669"/>
    <property type="project" value="UniProtKB-SubCell"/>
</dbReference>
<dbReference type="AlphaFoldDB" id="A0A0D8XGL0"/>
<evidence type="ECO:0000259" key="6">
    <source>
        <dbReference type="SMART" id="SM01176"/>
    </source>
</evidence>
<evidence type="ECO:0000256" key="4">
    <source>
        <dbReference type="ARBA" id="ARBA00023242"/>
    </source>
</evidence>
<dbReference type="OrthoDB" id="5860652at2759"/>
<accession>A0A0D8XGL0</accession>
<reference evidence="7 8" key="1">
    <citation type="submission" date="2013-11" db="EMBL/GenBank/DDBJ databases">
        <title>Draft genome of the bovine lungworm Dictyocaulus viviparus.</title>
        <authorList>
            <person name="Mitreva M."/>
        </authorList>
    </citation>
    <scope>NUCLEOTIDE SEQUENCE [LARGE SCALE GENOMIC DNA]</scope>
    <source>
        <strain evidence="7 8">HannoverDv2000</strain>
    </source>
</reference>
<reference evidence="8" key="2">
    <citation type="journal article" date="2016" name="Sci. Rep.">
        <title>Dictyocaulus viviparus genome, variome and transcriptome elucidate lungworm biology and support future intervention.</title>
        <authorList>
            <person name="McNulty S.N."/>
            <person name="Strube C."/>
            <person name="Rosa B.A."/>
            <person name="Martin J.C."/>
            <person name="Tyagi R."/>
            <person name="Choi Y.J."/>
            <person name="Wang Q."/>
            <person name="Hallsworth Pepin K."/>
            <person name="Zhang X."/>
            <person name="Ozersky P."/>
            <person name="Wilson R.K."/>
            <person name="Sternberg P.W."/>
            <person name="Gasser R.B."/>
            <person name="Mitreva M."/>
        </authorList>
    </citation>
    <scope>NUCLEOTIDE SEQUENCE [LARGE SCALE GENOMIC DNA]</scope>
    <source>
        <strain evidence="8">HannoverDv2000</strain>
    </source>
</reference>
<evidence type="ECO:0000256" key="2">
    <source>
        <dbReference type="ARBA" id="ARBA00007025"/>
    </source>
</evidence>
<comment type="subcellular location">
    <subcellularLocation>
        <location evidence="1">Nucleus</location>
    </subcellularLocation>
</comment>
<feature type="non-terminal residue" evidence="7">
    <location>
        <position position="1"/>
    </location>
</feature>
<proteinExistence type="inferred from homology"/>
<evidence type="ECO:0000313" key="7">
    <source>
        <dbReference type="EMBL" id="KJH43795.1"/>
    </source>
</evidence>
<dbReference type="InterPro" id="IPR040793">
    <property type="entry name" value="CDH1_2_SANT_HL1"/>
</dbReference>
<feature type="region of interest" description="Disordered" evidence="5">
    <location>
        <begin position="333"/>
        <end position="383"/>
    </location>
</feature>
<dbReference type="Pfam" id="PF18375">
    <property type="entry name" value="CDH1_2_SANT_HL1"/>
    <property type="match status" value="1"/>
</dbReference>
<dbReference type="GO" id="GO:0042393">
    <property type="term" value="F:histone binding"/>
    <property type="evidence" value="ECO:0007669"/>
    <property type="project" value="TreeGrafter"/>
</dbReference>
<dbReference type="GO" id="GO:0003682">
    <property type="term" value="F:chromatin binding"/>
    <property type="evidence" value="ECO:0007669"/>
    <property type="project" value="TreeGrafter"/>
</dbReference>
<keyword evidence="3" id="KW-0238">DNA-binding</keyword>
<dbReference type="Proteomes" id="UP000053766">
    <property type="component" value="Unassembled WGS sequence"/>
</dbReference>
<evidence type="ECO:0000256" key="5">
    <source>
        <dbReference type="SAM" id="MobiDB-lite"/>
    </source>
</evidence>
<dbReference type="SMART" id="SM01176">
    <property type="entry name" value="DUF4208"/>
    <property type="match status" value="1"/>
</dbReference>
<dbReference type="Gene3D" id="1.10.10.60">
    <property type="entry name" value="Homeodomain-like"/>
    <property type="match status" value="1"/>
</dbReference>
<evidence type="ECO:0000313" key="8">
    <source>
        <dbReference type="Proteomes" id="UP000053766"/>
    </source>
</evidence>
<dbReference type="GO" id="GO:0016887">
    <property type="term" value="F:ATP hydrolysis activity"/>
    <property type="evidence" value="ECO:0007669"/>
    <property type="project" value="TreeGrafter"/>
</dbReference>
<dbReference type="GO" id="GO:0000785">
    <property type="term" value="C:chromatin"/>
    <property type="evidence" value="ECO:0007669"/>
    <property type="project" value="TreeGrafter"/>
</dbReference>
<dbReference type="Pfam" id="PF13907">
    <property type="entry name" value="CHD1-like_C"/>
    <property type="match status" value="1"/>
</dbReference>
<sequence>CVNMVHRAEPFRNPACSRACSSSSLLPILESGNELLNSFKYANFSINEEQDVAAAAQHSVSALNNSGEKETDWDEIIPAAERQKLEEEERRKFVADLELAPRQRARLEIEEAFVDDDYESDGDAENSGRKKRKKAFGEFSAVEVKRFVRSFKKFARPLQRLEAVAQDAELEEHSADEVKKLAEALLDGCEKAEQKYSMKKHEMDSDKNVKDRGPAFKFFGIVDVNVRLIRKLHSELEPLHRALVHQASSNFKPPVKTRPQKGWDVEWALMDDSALLRGVFKYGIGSWEAIKMDPELGLADKIFIKDKVRKPQPRHLQQRVDYLLKLMNKEENETRKNSVIQTSTRKRKAFDTGKNTPSEEKRRREKEDSHRHHRQQSHTPYFCAPGEKTIADQLALVAIEKSIYGQALENTKDRPFSECVRMMRPVQKYIKKLAEATSEREETKYLIRLGDNCRSQIDELLKRRPKTNVRKWYNYMWIFLSKFVPQEPLEMVEKYRELCALNNRHKHREHHHIQKDHTPPKHDTDKKKDNESHKKNDDDHHRKKHHHKDHKFHKEDQPRKYKTHKSPHGSPYVRLGSIICGMW</sequence>
<dbReference type="STRING" id="29172.A0A0D8XGL0"/>
<organism evidence="7 8">
    <name type="scientific">Dictyocaulus viviparus</name>
    <name type="common">Bovine lungworm</name>
    <dbReference type="NCBI Taxonomy" id="29172"/>
    <lineage>
        <taxon>Eukaryota</taxon>
        <taxon>Metazoa</taxon>
        <taxon>Ecdysozoa</taxon>
        <taxon>Nematoda</taxon>
        <taxon>Chromadorea</taxon>
        <taxon>Rhabditida</taxon>
        <taxon>Rhabditina</taxon>
        <taxon>Rhabditomorpha</taxon>
        <taxon>Strongyloidea</taxon>
        <taxon>Metastrongylidae</taxon>
        <taxon>Dictyocaulus</taxon>
    </lineage>
</organism>
<dbReference type="PANTHER" id="PTHR45623:SF14">
    <property type="entry name" value="CHROMODOMAIN-HELICASE-DNA-BINDING PROTEIN 1"/>
    <property type="match status" value="1"/>
</dbReference>
<dbReference type="GO" id="GO:0034728">
    <property type="term" value="P:nucleosome organization"/>
    <property type="evidence" value="ECO:0007669"/>
    <property type="project" value="TreeGrafter"/>
</dbReference>
<evidence type="ECO:0000256" key="3">
    <source>
        <dbReference type="ARBA" id="ARBA00023125"/>
    </source>
</evidence>
<comment type="similarity">
    <text evidence="2">Belongs to the SNF2/RAD54 helicase family.</text>
</comment>
<name>A0A0D8XGL0_DICVI</name>
<dbReference type="GO" id="GO:0140658">
    <property type="term" value="F:ATP-dependent chromatin remodeler activity"/>
    <property type="evidence" value="ECO:0007669"/>
    <property type="project" value="TreeGrafter"/>
</dbReference>
<dbReference type="InterPro" id="IPR025260">
    <property type="entry name" value="CHD1-like_C"/>
</dbReference>
<dbReference type="EMBL" id="KN716526">
    <property type="protein sequence ID" value="KJH43795.1"/>
    <property type="molecule type" value="Genomic_DNA"/>
</dbReference>
<gene>
    <name evidence="7" type="ORF">DICVIV_10197</name>
</gene>
<dbReference type="GO" id="GO:0003677">
    <property type="term" value="F:DNA binding"/>
    <property type="evidence" value="ECO:0007669"/>
    <property type="project" value="UniProtKB-KW"/>
</dbReference>
<feature type="compositionally biased region" description="Basic residues" evidence="5">
    <location>
        <begin position="541"/>
        <end position="551"/>
    </location>
</feature>
<feature type="domain" description="Chromodomain-helicase-DNA-binding protein 1-like C-terminal" evidence="6">
    <location>
        <begin position="398"/>
        <end position="498"/>
    </location>
</feature>
<protein>
    <recommendedName>
        <fullName evidence="6">Chromodomain-helicase-DNA-binding protein 1-like C-terminal domain-containing protein</fullName>
    </recommendedName>
</protein>
<evidence type="ECO:0000256" key="1">
    <source>
        <dbReference type="ARBA" id="ARBA00004123"/>
    </source>
</evidence>
<feature type="compositionally biased region" description="Basic and acidic residues" evidence="5">
    <location>
        <begin position="515"/>
        <end position="540"/>
    </location>
</feature>
<dbReference type="InterPro" id="IPR056302">
    <property type="entry name" value="CHD1-2/Hrp3_HTH"/>
</dbReference>
<keyword evidence="4" id="KW-0539">Nucleus</keyword>
<dbReference type="PANTHER" id="PTHR45623">
    <property type="entry name" value="CHROMODOMAIN-HELICASE-DNA-BINDING PROTEIN 3-RELATED-RELATED"/>
    <property type="match status" value="1"/>
</dbReference>
<feature type="compositionally biased region" description="Basic and acidic residues" evidence="5">
    <location>
        <begin position="357"/>
        <end position="370"/>
    </location>
</feature>
<keyword evidence="8" id="KW-1185">Reference proteome</keyword>